<evidence type="ECO:0000256" key="9">
    <source>
        <dbReference type="ARBA" id="ARBA00023085"/>
    </source>
</evidence>
<evidence type="ECO:0000256" key="3">
    <source>
        <dbReference type="ARBA" id="ARBA00008891"/>
    </source>
</evidence>
<comment type="similarity">
    <text evidence="3">Belongs to the pectinesterase family.</text>
</comment>
<feature type="signal peptide" evidence="15">
    <location>
        <begin position="1"/>
        <end position="23"/>
    </location>
</feature>
<evidence type="ECO:0000256" key="6">
    <source>
        <dbReference type="ARBA" id="ARBA00022525"/>
    </source>
</evidence>
<comment type="function">
    <text evidence="13">Acts in the modification of cell walls via demethylesterification of cell wall pectin.</text>
</comment>
<evidence type="ECO:0000256" key="8">
    <source>
        <dbReference type="ARBA" id="ARBA00022801"/>
    </source>
</evidence>
<evidence type="ECO:0000256" key="7">
    <source>
        <dbReference type="ARBA" id="ARBA00022729"/>
    </source>
</evidence>
<evidence type="ECO:0000256" key="14">
    <source>
        <dbReference type="PROSITE-ProRule" id="PRU10040"/>
    </source>
</evidence>
<dbReference type="InterPro" id="IPR000070">
    <property type="entry name" value="Pectinesterase_cat"/>
</dbReference>
<protein>
    <recommendedName>
        <fullName evidence="4 15">Pectinesterase</fullName>
        <ecNumber evidence="4 15">3.1.1.11</ecNumber>
    </recommendedName>
</protein>
<dbReference type="GO" id="GO:0045490">
    <property type="term" value="P:pectin catabolic process"/>
    <property type="evidence" value="ECO:0007669"/>
    <property type="project" value="UniProtKB-UniRule"/>
</dbReference>
<dbReference type="EMBL" id="VAHF01000007">
    <property type="protein sequence ID" value="TXG58398.1"/>
    <property type="molecule type" value="Genomic_DNA"/>
</dbReference>
<keyword evidence="7 15" id="KW-0732">Signal</keyword>
<evidence type="ECO:0000256" key="11">
    <source>
        <dbReference type="ARBA" id="ARBA00023316"/>
    </source>
</evidence>
<gene>
    <name evidence="17" type="ORF">EZV62_016227</name>
</gene>
<dbReference type="SUPFAM" id="SSF51126">
    <property type="entry name" value="Pectin lyase-like"/>
    <property type="match status" value="1"/>
</dbReference>
<dbReference type="GO" id="GO:0042545">
    <property type="term" value="P:cell wall modification"/>
    <property type="evidence" value="ECO:0007669"/>
    <property type="project" value="UniProtKB-UniRule"/>
</dbReference>
<dbReference type="InterPro" id="IPR012334">
    <property type="entry name" value="Pectin_lyas_fold"/>
</dbReference>
<organism evidence="17 18">
    <name type="scientific">Acer yangbiense</name>
    <dbReference type="NCBI Taxonomy" id="1000413"/>
    <lineage>
        <taxon>Eukaryota</taxon>
        <taxon>Viridiplantae</taxon>
        <taxon>Streptophyta</taxon>
        <taxon>Embryophyta</taxon>
        <taxon>Tracheophyta</taxon>
        <taxon>Spermatophyta</taxon>
        <taxon>Magnoliopsida</taxon>
        <taxon>eudicotyledons</taxon>
        <taxon>Gunneridae</taxon>
        <taxon>Pentapetalae</taxon>
        <taxon>rosids</taxon>
        <taxon>malvids</taxon>
        <taxon>Sapindales</taxon>
        <taxon>Sapindaceae</taxon>
        <taxon>Hippocastanoideae</taxon>
        <taxon>Acereae</taxon>
        <taxon>Acer</taxon>
    </lineage>
</organism>
<reference evidence="18" key="1">
    <citation type="journal article" date="2019" name="Gigascience">
        <title>De novo genome assembly of the endangered Acer yangbiense, a plant species with extremely small populations endemic to Yunnan Province, China.</title>
        <authorList>
            <person name="Yang J."/>
            <person name="Wariss H.M."/>
            <person name="Tao L."/>
            <person name="Zhang R."/>
            <person name="Yun Q."/>
            <person name="Hollingsworth P."/>
            <person name="Dao Z."/>
            <person name="Luo G."/>
            <person name="Guo H."/>
            <person name="Ma Y."/>
            <person name="Sun W."/>
        </authorList>
    </citation>
    <scope>NUCLEOTIDE SEQUENCE [LARGE SCALE GENOMIC DNA]</scope>
    <source>
        <strain evidence="18">cv. Malutang</strain>
    </source>
</reference>
<proteinExistence type="inferred from homology"/>
<feature type="domain" description="Pectinesterase catalytic" evidence="16">
    <location>
        <begin position="113"/>
        <end position="404"/>
    </location>
</feature>
<dbReference type="FunFam" id="2.160.20.10:FF:000033">
    <property type="entry name" value="Pectinesterase"/>
    <property type="match status" value="1"/>
</dbReference>
<keyword evidence="18" id="KW-1185">Reference proteome</keyword>
<dbReference type="PANTHER" id="PTHR31321:SF73">
    <property type="entry name" value="PECTINESTERASE 14-RELATED"/>
    <property type="match status" value="1"/>
</dbReference>
<dbReference type="Pfam" id="PF01095">
    <property type="entry name" value="Pectinesterase"/>
    <property type="match status" value="1"/>
</dbReference>
<name>A0A5C7HNP1_9ROSI</name>
<dbReference type="PANTHER" id="PTHR31321">
    <property type="entry name" value="ACYL-COA THIOESTER HYDROLASE YBHC-RELATED"/>
    <property type="match status" value="1"/>
</dbReference>
<dbReference type="AlphaFoldDB" id="A0A5C7HNP1"/>
<dbReference type="GO" id="GO:0030599">
    <property type="term" value="F:pectinesterase activity"/>
    <property type="evidence" value="ECO:0007669"/>
    <property type="project" value="UniProtKB-UniRule"/>
</dbReference>
<keyword evidence="5" id="KW-0134">Cell wall</keyword>
<comment type="subcellular location">
    <subcellularLocation>
        <location evidence="1">Secreted</location>
        <location evidence="1">Cell wall</location>
    </subcellularLocation>
</comment>
<keyword evidence="10" id="KW-0325">Glycoprotein</keyword>
<comment type="catalytic activity">
    <reaction evidence="12 15">
        <text>[(1-&gt;4)-alpha-D-galacturonosyl methyl ester](n) + n H2O = [(1-&gt;4)-alpha-D-galacturonosyl](n) + n methanol + n H(+)</text>
        <dbReference type="Rhea" id="RHEA:22380"/>
        <dbReference type="Rhea" id="RHEA-COMP:14570"/>
        <dbReference type="Rhea" id="RHEA-COMP:14573"/>
        <dbReference type="ChEBI" id="CHEBI:15377"/>
        <dbReference type="ChEBI" id="CHEBI:15378"/>
        <dbReference type="ChEBI" id="CHEBI:17790"/>
        <dbReference type="ChEBI" id="CHEBI:140522"/>
        <dbReference type="ChEBI" id="CHEBI:140523"/>
        <dbReference type="EC" id="3.1.1.11"/>
    </reaction>
</comment>
<evidence type="ECO:0000256" key="2">
    <source>
        <dbReference type="ARBA" id="ARBA00005184"/>
    </source>
</evidence>
<evidence type="ECO:0000259" key="16">
    <source>
        <dbReference type="Pfam" id="PF01095"/>
    </source>
</evidence>
<evidence type="ECO:0000313" key="17">
    <source>
        <dbReference type="EMBL" id="TXG58398.1"/>
    </source>
</evidence>
<dbReference type="EC" id="3.1.1.11" evidence="4 15"/>
<comment type="pathway">
    <text evidence="2 15">Glycan metabolism; pectin degradation; 2-dehydro-3-deoxy-D-gluconate from pectin: step 1/5.</text>
</comment>
<dbReference type="InterPro" id="IPR033131">
    <property type="entry name" value="Pectinesterase_Asp_AS"/>
</dbReference>
<feature type="chain" id="PRO_5023154201" description="Pectinesterase" evidence="15">
    <location>
        <begin position="24"/>
        <end position="440"/>
    </location>
</feature>
<dbReference type="PROSITE" id="PS00503">
    <property type="entry name" value="PECTINESTERASE_2"/>
    <property type="match status" value="1"/>
</dbReference>
<dbReference type="Proteomes" id="UP000323000">
    <property type="component" value="Chromosome 7"/>
</dbReference>
<dbReference type="InterPro" id="IPR011050">
    <property type="entry name" value="Pectin_lyase_fold/virulence"/>
</dbReference>
<dbReference type="Gene3D" id="2.160.20.10">
    <property type="entry name" value="Single-stranded right-handed beta-helix, Pectin lyase-like"/>
    <property type="match status" value="1"/>
</dbReference>
<evidence type="ECO:0000256" key="13">
    <source>
        <dbReference type="ARBA" id="ARBA00057335"/>
    </source>
</evidence>
<keyword evidence="11" id="KW-0961">Cell wall biogenesis/degradation</keyword>
<feature type="active site" evidence="14">
    <location>
        <position position="265"/>
    </location>
</feature>
<evidence type="ECO:0000256" key="15">
    <source>
        <dbReference type="RuleBase" id="RU000589"/>
    </source>
</evidence>
<evidence type="ECO:0000256" key="4">
    <source>
        <dbReference type="ARBA" id="ARBA00013229"/>
    </source>
</evidence>
<accession>A0A5C7HNP1</accession>
<evidence type="ECO:0000313" key="18">
    <source>
        <dbReference type="Proteomes" id="UP000323000"/>
    </source>
</evidence>
<evidence type="ECO:0000256" key="12">
    <source>
        <dbReference type="ARBA" id="ARBA00047928"/>
    </source>
</evidence>
<keyword evidence="8 15" id="KW-0378">Hydrolase</keyword>
<evidence type="ECO:0000256" key="10">
    <source>
        <dbReference type="ARBA" id="ARBA00023180"/>
    </source>
</evidence>
<comment type="caution">
    <text evidence="17">The sequence shown here is derived from an EMBL/GenBank/DDBJ whole genome shotgun (WGS) entry which is preliminary data.</text>
</comment>
<keyword evidence="9 15" id="KW-0063">Aspartyl esterase</keyword>
<sequence length="440" mass="49312">MRITNTSFWLLALAISLFSIIFALNIIPPPSSTTSNAAISPPIHSSQLSVLKRVLKQSGLDYLLSLATRIVYRHHGHRRRRHKVECDKNRWSFWLIAHYKRLIYHYRIPLILTVDTKGCANFTSVQEAVDAVPDFSPSKTLIIIDNGTYREKVVVHANKTNLILQGRGYRNTIIAWNDTANSTGGTSYSSSVAIFAPNFTAYNMSFKNTAPPALPGEVGGQAVALRIGGDQAAFYGCGFYGAQDTLHDDRGRHYFKECFVQGSIDFIFGNARSLYEDCKINSIAERVADEGISGAITAQGRQSASEQTGFSFVNCFIDGTGKVWLGRAWGVYATVVFSKTYMSDVISPDGWNDWRDPSRDQTVLFGEFECSGGGANYTSRVSYGKQLREYEAAPYMNISYIDGNEWLLLHLHKNILFASPDDQADDYDHETHKNFFRSYR</sequence>
<dbReference type="UniPathway" id="UPA00545">
    <property type="reaction ID" value="UER00823"/>
</dbReference>
<dbReference type="OrthoDB" id="2019149at2759"/>
<evidence type="ECO:0000256" key="5">
    <source>
        <dbReference type="ARBA" id="ARBA00022512"/>
    </source>
</evidence>
<evidence type="ECO:0000256" key="1">
    <source>
        <dbReference type="ARBA" id="ARBA00004191"/>
    </source>
</evidence>
<keyword evidence="6" id="KW-0964">Secreted</keyword>